<evidence type="ECO:0000256" key="1">
    <source>
        <dbReference type="ARBA" id="ARBA00001947"/>
    </source>
</evidence>
<dbReference type="InterPro" id="IPR011032">
    <property type="entry name" value="GroES-like_sf"/>
</dbReference>
<keyword evidence="3 6" id="KW-0479">Metal-binding</keyword>
<dbReference type="PROSITE" id="PS00059">
    <property type="entry name" value="ADH_ZINC"/>
    <property type="match status" value="1"/>
</dbReference>
<protein>
    <submittedName>
        <fullName evidence="8">GroES-like protein</fullName>
    </submittedName>
</protein>
<dbReference type="OrthoDB" id="2148442at2759"/>
<evidence type="ECO:0000313" key="9">
    <source>
        <dbReference type="Proteomes" id="UP000070544"/>
    </source>
</evidence>
<dbReference type="PANTHER" id="PTHR43161">
    <property type="entry name" value="SORBITOL DEHYDROGENASE"/>
    <property type="match status" value="1"/>
</dbReference>
<dbReference type="InterPro" id="IPR020843">
    <property type="entry name" value="ER"/>
</dbReference>
<dbReference type="STRING" id="1344416.A0A139AIY6"/>
<organism evidence="8 9">
    <name type="scientific">Gonapodya prolifera (strain JEL478)</name>
    <name type="common">Monoblepharis prolifera</name>
    <dbReference type="NCBI Taxonomy" id="1344416"/>
    <lineage>
        <taxon>Eukaryota</taxon>
        <taxon>Fungi</taxon>
        <taxon>Fungi incertae sedis</taxon>
        <taxon>Chytridiomycota</taxon>
        <taxon>Chytridiomycota incertae sedis</taxon>
        <taxon>Monoblepharidomycetes</taxon>
        <taxon>Monoblepharidales</taxon>
        <taxon>Gonapodyaceae</taxon>
        <taxon>Gonapodya</taxon>
    </lineage>
</organism>
<dbReference type="InterPro" id="IPR013149">
    <property type="entry name" value="ADH-like_C"/>
</dbReference>
<evidence type="ECO:0000259" key="7">
    <source>
        <dbReference type="SMART" id="SM00829"/>
    </source>
</evidence>
<dbReference type="PANTHER" id="PTHR43161:SF9">
    <property type="entry name" value="SORBITOL DEHYDROGENASE"/>
    <property type="match status" value="1"/>
</dbReference>
<dbReference type="Gene3D" id="3.40.50.720">
    <property type="entry name" value="NAD(P)-binding Rossmann-like Domain"/>
    <property type="match status" value="1"/>
</dbReference>
<gene>
    <name evidence="8" type="ORF">M427DRAFT_30876</name>
</gene>
<feature type="domain" description="Enoyl reductase (ER)" evidence="7">
    <location>
        <begin position="8"/>
        <end position="264"/>
    </location>
</feature>
<dbReference type="OMA" id="LCNYYRH"/>
<reference evidence="8 9" key="1">
    <citation type="journal article" date="2015" name="Genome Biol. Evol.">
        <title>Phylogenomic analyses indicate that early fungi evolved digesting cell walls of algal ancestors of land plants.</title>
        <authorList>
            <person name="Chang Y."/>
            <person name="Wang S."/>
            <person name="Sekimoto S."/>
            <person name="Aerts A.L."/>
            <person name="Choi C."/>
            <person name="Clum A."/>
            <person name="LaButti K.M."/>
            <person name="Lindquist E.A."/>
            <person name="Yee Ngan C."/>
            <person name="Ohm R.A."/>
            <person name="Salamov A.A."/>
            <person name="Grigoriev I.V."/>
            <person name="Spatafora J.W."/>
            <person name="Berbee M.L."/>
        </authorList>
    </citation>
    <scope>NUCLEOTIDE SEQUENCE [LARGE SCALE GENOMIC DNA]</scope>
    <source>
        <strain evidence="8 9">JEL478</strain>
    </source>
</reference>
<accession>A0A139AIY6</accession>
<evidence type="ECO:0000256" key="3">
    <source>
        <dbReference type="ARBA" id="ARBA00022723"/>
    </source>
</evidence>
<dbReference type="InterPro" id="IPR013154">
    <property type="entry name" value="ADH-like_N"/>
</dbReference>
<dbReference type="GO" id="GO:0008270">
    <property type="term" value="F:zinc ion binding"/>
    <property type="evidence" value="ECO:0007669"/>
    <property type="project" value="InterPro"/>
</dbReference>
<proteinExistence type="inferred from homology"/>
<evidence type="ECO:0000256" key="6">
    <source>
        <dbReference type="RuleBase" id="RU361277"/>
    </source>
</evidence>
<dbReference type="InterPro" id="IPR002328">
    <property type="entry name" value="ADH_Zn_CS"/>
</dbReference>
<dbReference type="Pfam" id="PF08240">
    <property type="entry name" value="ADH_N"/>
    <property type="match status" value="1"/>
</dbReference>
<dbReference type="InterPro" id="IPR036291">
    <property type="entry name" value="NAD(P)-bd_dom_sf"/>
</dbReference>
<dbReference type="GO" id="GO:0016491">
    <property type="term" value="F:oxidoreductase activity"/>
    <property type="evidence" value="ECO:0007669"/>
    <property type="project" value="UniProtKB-KW"/>
</dbReference>
<dbReference type="SMART" id="SM00829">
    <property type="entry name" value="PKS_ER"/>
    <property type="match status" value="1"/>
</dbReference>
<evidence type="ECO:0000256" key="5">
    <source>
        <dbReference type="ARBA" id="ARBA00023002"/>
    </source>
</evidence>
<name>A0A139AIY6_GONPJ</name>
<sequence>MKACGICGADLHFYKGDHANIPYGFCLGHEGSGEIVEVGAGVINVKSGDRVCIEPQVGQYSGLITHFYKHKADKVHKINDHVTYEEAAFVEPLAVGLNGVRRGEIGKTGRKNVIIIGAGPIGAVSILCSKAEGAKWVGTCDLLEARLQAAKKIGADATLLTKPSMTSDEVAAALQTLHPVGESVDVIIDAVGITSTLNTAFKLQTTRSPRRAYYGPHYPDAARMVNDGVVDVKPLITHRISMDQFEEGFRLLLDGNSGAGKVIFQL</sequence>
<dbReference type="EMBL" id="KQ965750">
    <property type="protein sequence ID" value="KXS16747.1"/>
    <property type="molecule type" value="Genomic_DNA"/>
</dbReference>
<dbReference type="Pfam" id="PF00107">
    <property type="entry name" value="ADH_zinc_N"/>
    <property type="match status" value="1"/>
</dbReference>
<evidence type="ECO:0000256" key="4">
    <source>
        <dbReference type="ARBA" id="ARBA00022833"/>
    </source>
</evidence>
<dbReference type="Gene3D" id="3.90.180.10">
    <property type="entry name" value="Medium-chain alcohol dehydrogenases, catalytic domain"/>
    <property type="match status" value="3"/>
</dbReference>
<keyword evidence="4 6" id="KW-0862">Zinc</keyword>
<evidence type="ECO:0000313" key="8">
    <source>
        <dbReference type="EMBL" id="KXS16747.1"/>
    </source>
</evidence>
<evidence type="ECO:0000256" key="2">
    <source>
        <dbReference type="ARBA" id="ARBA00008072"/>
    </source>
</evidence>
<dbReference type="SUPFAM" id="SSF51735">
    <property type="entry name" value="NAD(P)-binding Rossmann-fold domains"/>
    <property type="match status" value="1"/>
</dbReference>
<dbReference type="SUPFAM" id="SSF50129">
    <property type="entry name" value="GroES-like"/>
    <property type="match status" value="1"/>
</dbReference>
<keyword evidence="5" id="KW-0560">Oxidoreductase</keyword>
<dbReference type="AlphaFoldDB" id="A0A139AIY6"/>
<comment type="similarity">
    <text evidence="2 6">Belongs to the zinc-containing alcohol dehydrogenase family.</text>
</comment>
<keyword evidence="9" id="KW-1185">Reference proteome</keyword>
<dbReference type="Proteomes" id="UP000070544">
    <property type="component" value="Unassembled WGS sequence"/>
</dbReference>
<comment type="cofactor">
    <cofactor evidence="1 6">
        <name>Zn(2+)</name>
        <dbReference type="ChEBI" id="CHEBI:29105"/>
    </cofactor>
</comment>